<sequence length="183" mass="18968">MAATDRYVAEIIIVPFNFAPKGYATCNGQLLPISQNTPLFALLGTAFGGDGKSTFGLPDLMGKVPIGAGQGPGLYLHSLGEQGGTEEVTLTTNELPSHTHNIPEQELSFPAGANNNTNNPMGNYPGTSSATPLYSATVGSGAIPVHASLQLRAAGNSAPVYNVQPSLTLKFLIAMQGVFPPRS</sequence>
<dbReference type="Proteomes" id="UP000461730">
    <property type="component" value="Unassembled WGS sequence"/>
</dbReference>
<gene>
    <name evidence="2" type="ORF">GO493_06355</name>
</gene>
<keyword evidence="3" id="KW-1185">Reference proteome</keyword>
<dbReference type="Gene3D" id="3.90.1340.10">
    <property type="entry name" value="Phage tail collar domain"/>
    <property type="match status" value="1"/>
</dbReference>
<evidence type="ECO:0000313" key="3">
    <source>
        <dbReference type="Proteomes" id="UP000461730"/>
    </source>
</evidence>
<accession>A0A7K1U0R1</accession>
<dbReference type="Pfam" id="PF07484">
    <property type="entry name" value="Collar"/>
    <property type="match status" value="1"/>
</dbReference>
<feature type="domain" description="Phage tail collar" evidence="1">
    <location>
        <begin position="10"/>
        <end position="65"/>
    </location>
</feature>
<name>A0A7K1U0R1_9BACT</name>
<protein>
    <submittedName>
        <fullName evidence="2">Phage tail protein</fullName>
    </submittedName>
</protein>
<dbReference type="SUPFAM" id="SSF88874">
    <property type="entry name" value="Receptor-binding domain of short tail fibre protein gp12"/>
    <property type="match status" value="1"/>
</dbReference>
<comment type="caution">
    <text evidence="2">The sequence shown here is derived from an EMBL/GenBank/DDBJ whole genome shotgun (WGS) entry which is preliminary data.</text>
</comment>
<evidence type="ECO:0000259" key="1">
    <source>
        <dbReference type="Pfam" id="PF07484"/>
    </source>
</evidence>
<dbReference type="AlphaFoldDB" id="A0A7K1U0R1"/>
<organism evidence="2 3">
    <name type="scientific">Chitinophaga tropicalis</name>
    <dbReference type="NCBI Taxonomy" id="2683588"/>
    <lineage>
        <taxon>Bacteria</taxon>
        <taxon>Pseudomonadati</taxon>
        <taxon>Bacteroidota</taxon>
        <taxon>Chitinophagia</taxon>
        <taxon>Chitinophagales</taxon>
        <taxon>Chitinophagaceae</taxon>
        <taxon>Chitinophaga</taxon>
    </lineage>
</organism>
<dbReference type="InterPro" id="IPR011083">
    <property type="entry name" value="Phage_tail_collar_dom"/>
</dbReference>
<proteinExistence type="predicted"/>
<dbReference type="RefSeq" id="WP_157305298.1">
    <property type="nucleotide sequence ID" value="NZ_WRXN01000002.1"/>
</dbReference>
<evidence type="ECO:0000313" key="2">
    <source>
        <dbReference type="EMBL" id="MVT07876.1"/>
    </source>
</evidence>
<reference evidence="2 3" key="1">
    <citation type="submission" date="2019-12" db="EMBL/GenBank/DDBJ databases">
        <title>Chitinophaga sp. strain ysch24 (GDMCC 1.1355), whole genome shotgun sequence.</title>
        <authorList>
            <person name="Zhang X."/>
        </authorList>
    </citation>
    <scope>NUCLEOTIDE SEQUENCE [LARGE SCALE GENOMIC DNA]</scope>
    <source>
        <strain evidence="3">ysch24</strain>
    </source>
</reference>
<dbReference type="InterPro" id="IPR037053">
    <property type="entry name" value="Phage_tail_collar_dom_sf"/>
</dbReference>
<dbReference type="EMBL" id="WRXN01000002">
    <property type="protein sequence ID" value="MVT07876.1"/>
    <property type="molecule type" value="Genomic_DNA"/>
</dbReference>